<evidence type="ECO:0000259" key="2">
    <source>
        <dbReference type="SMART" id="SM00597"/>
    </source>
</evidence>
<feature type="compositionally biased region" description="Polar residues" evidence="1">
    <location>
        <begin position="1"/>
        <end position="12"/>
    </location>
</feature>
<feature type="compositionally biased region" description="Polar residues" evidence="1">
    <location>
        <begin position="45"/>
        <end position="70"/>
    </location>
</feature>
<evidence type="ECO:0000256" key="1">
    <source>
        <dbReference type="SAM" id="MobiDB-lite"/>
    </source>
</evidence>
<gene>
    <name evidence="3" type="ORF">LOD99_8915</name>
</gene>
<evidence type="ECO:0000313" key="4">
    <source>
        <dbReference type="Proteomes" id="UP001165289"/>
    </source>
</evidence>
<evidence type="ECO:0000313" key="3">
    <source>
        <dbReference type="EMBL" id="KAI6647078.1"/>
    </source>
</evidence>
<dbReference type="PANTHER" id="PTHR45749:SF37">
    <property type="entry name" value="OS05G0311600 PROTEIN"/>
    <property type="match status" value="1"/>
</dbReference>
<accession>A0AAV7JEH9</accession>
<feature type="compositionally biased region" description="Basic and acidic residues" evidence="1">
    <location>
        <begin position="16"/>
        <end position="30"/>
    </location>
</feature>
<keyword evidence="4" id="KW-1185">Reference proteome</keyword>
<dbReference type="PANTHER" id="PTHR45749">
    <property type="match status" value="1"/>
</dbReference>
<sequence>MAKRITLTSLWSTEPLPKENENKECSRTSEEETQLTESQLRVDQTEITSSSGDEFMNSQAKLQDSPTASSAERRFESGTIPTDTTEECQDIGLYLSDIPKQPCIKFPTTKFGEKLRSFNPDWYKTYSWLEYSVNRDAAYCFPCRCFSSRLNRPDAPFTRVGFRDWKHATGQKGRLIEYRKSMAHVEAFHTWEEYKFNIQHGTTITRSLDKIGKNVIKENRDYVKTIAEIILLCARQEIALKGHDKTGESLNPGIFQSLLTFIGNHDQIVGKRIKEGPQNAKYTSPEIQNELLGAMGDMVLQTISNEVQKAGIYSLLADETKDISRKEQLSIVLRYVNNGSVYERFLGYTFAEQMDAESLYKYICNVIQSCNLFPENCVCQCYDGASVMSGRCSGVQARFRVSALMALYINCCAHRLNFVLVDSIKGVPIAHDFFSLLEAVYLFLFSGKFNAQFEKFKRNKGQRNSHAGSNA</sequence>
<dbReference type="AlphaFoldDB" id="A0AAV7JEH9"/>
<proteinExistence type="predicted"/>
<feature type="domain" description="TTF-type" evidence="2">
    <location>
        <begin position="114"/>
        <end position="203"/>
    </location>
</feature>
<feature type="region of interest" description="Disordered" evidence="1">
    <location>
        <begin position="1"/>
        <end position="81"/>
    </location>
</feature>
<organism evidence="3 4">
    <name type="scientific">Oopsacas minuta</name>
    <dbReference type="NCBI Taxonomy" id="111878"/>
    <lineage>
        <taxon>Eukaryota</taxon>
        <taxon>Metazoa</taxon>
        <taxon>Porifera</taxon>
        <taxon>Hexactinellida</taxon>
        <taxon>Hexasterophora</taxon>
        <taxon>Lyssacinosida</taxon>
        <taxon>Leucopsacidae</taxon>
        <taxon>Oopsacas</taxon>
    </lineage>
</organism>
<dbReference type="Proteomes" id="UP001165289">
    <property type="component" value="Unassembled WGS sequence"/>
</dbReference>
<protein>
    <submittedName>
        <fullName evidence="3">Zinc finger MYM-type protein 1-like</fullName>
    </submittedName>
</protein>
<dbReference type="SUPFAM" id="SSF53098">
    <property type="entry name" value="Ribonuclease H-like"/>
    <property type="match status" value="1"/>
</dbReference>
<name>A0AAV7JEH9_9METZ</name>
<dbReference type="EMBL" id="JAKMXF010000346">
    <property type="protein sequence ID" value="KAI6647078.1"/>
    <property type="molecule type" value="Genomic_DNA"/>
</dbReference>
<dbReference type="Pfam" id="PF14291">
    <property type="entry name" value="DUF4371"/>
    <property type="match status" value="1"/>
</dbReference>
<reference evidence="3 4" key="1">
    <citation type="journal article" date="2023" name="BMC Biol.">
        <title>The compact genome of the sponge Oopsacas minuta (Hexactinellida) is lacking key metazoan core genes.</title>
        <authorList>
            <person name="Santini S."/>
            <person name="Schenkelaars Q."/>
            <person name="Jourda C."/>
            <person name="Duchesne M."/>
            <person name="Belahbib H."/>
            <person name="Rocher C."/>
            <person name="Selva M."/>
            <person name="Riesgo A."/>
            <person name="Vervoort M."/>
            <person name="Leys S.P."/>
            <person name="Kodjabachian L."/>
            <person name="Le Bivic A."/>
            <person name="Borchiellini C."/>
            <person name="Claverie J.M."/>
            <person name="Renard E."/>
        </authorList>
    </citation>
    <scope>NUCLEOTIDE SEQUENCE [LARGE SCALE GENOMIC DNA]</scope>
    <source>
        <strain evidence="3">SPO-2</strain>
    </source>
</reference>
<comment type="caution">
    <text evidence="3">The sequence shown here is derived from an EMBL/GenBank/DDBJ whole genome shotgun (WGS) entry which is preliminary data.</text>
</comment>
<dbReference type="InterPro" id="IPR025398">
    <property type="entry name" value="DUF4371"/>
</dbReference>
<dbReference type="InterPro" id="IPR006580">
    <property type="entry name" value="Znf_TTF"/>
</dbReference>
<dbReference type="InterPro" id="IPR012337">
    <property type="entry name" value="RNaseH-like_sf"/>
</dbReference>
<dbReference type="SMART" id="SM00597">
    <property type="entry name" value="ZnF_TTF"/>
    <property type="match status" value="1"/>
</dbReference>